<keyword evidence="13" id="KW-1185">Reference proteome</keyword>
<dbReference type="SUPFAM" id="SSF55874">
    <property type="entry name" value="ATPase domain of HSP90 chaperone/DNA topoisomerase II/histidine kinase"/>
    <property type="match status" value="1"/>
</dbReference>
<dbReference type="SMART" id="SM00448">
    <property type="entry name" value="REC"/>
    <property type="match status" value="1"/>
</dbReference>
<gene>
    <name evidence="12" type="ORF">WQQ_29250</name>
</gene>
<dbReference type="InterPro" id="IPR036890">
    <property type="entry name" value="HATPase_C_sf"/>
</dbReference>
<dbReference type="CDD" id="cd00075">
    <property type="entry name" value="HATPase"/>
    <property type="match status" value="1"/>
</dbReference>
<dbReference type="GO" id="GO:0009927">
    <property type="term" value="F:histidine phosphotransfer kinase activity"/>
    <property type="evidence" value="ECO:0007669"/>
    <property type="project" value="TreeGrafter"/>
</dbReference>
<evidence type="ECO:0000259" key="10">
    <source>
        <dbReference type="PROSITE" id="PS50110"/>
    </source>
</evidence>
<dbReference type="InterPro" id="IPR011006">
    <property type="entry name" value="CheY-like_superfamily"/>
</dbReference>
<accession>I8T6H7</accession>
<evidence type="ECO:0000256" key="2">
    <source>
        <dbReference type="ARBA" id="ARBA00004370"/>
    </source>
</evidence>
<dbReference type="SMART" id="SM00388">
    <property type="entry name" value="HisKA"/>
    <property type="match status" value="1"/>
</dbReference>
<dbReference type="CDD" id="cd00156">
    <property type="entry name" value="REC"/>
    <property type="match status" value="1"/>
</dbReference>
<keyword evidence="4 7" id="KW-0597">Phosphoprotein</keyword>
<dbReference type="Pfam" id="PF00672">
    <property type="entry name" value="HAMP"/>
    <property type="match status" value="1"/>
</dbReference>
<keyword evidence="8" id="KW-1133">Transmembrane helix</keyword>
<dbReference type="InterPro" id="IPR003594">
    <property type="entry name" value="HATPase_dom"/>
</dbReference>
<dbReference type="PANTHER" id="PTHR43047">
    <property type="entry name" value="TWO-COMPONENT HISTIDINE PROTEIN KINASE"/>
    <property type="match status" value="1"/>
</dbReference>
<comment type="caution">
    <text evidence="12">The sequence shown here is derived from an EMBL/GenBank/DDBJ whole genome shotgun (WGS) entry which is preliminary data.</text>
</comment>
<dbReference type="SUPFAM" id="SSF158472">
    <property type="entry name" value="HAMP domain-like"/>
    <property type="match status" value="1"/>
</dbReference>
<evidence type="ECO:0000256" key="1">
    <source>
        <dbReference type="ARBA" id="ARBA00000085"/>
    </source>
</evidence>
<protein>
    <recommendedName>
        <fullName evidence="3">histidine kinase</fullName>
        <ecNumber evidence="3">2.7.13.3</ecNumber>
    </recommendedName>
</protein>
<proteinExistence type="predicted"/>
<keyword evidence="8" id="KW-0812">Transmembrane</keyword>
<dbReference type="Gene3D" id="3.40.50.2300">
    <property type="match status" value="1"/>
</dbReference>
<comment type="catalytic activity">
    <reaction evidence="1">
        <text>ATP + protein L-histidine = ADP + protein N-phospho-L-histidine.</text>
        <dbReference type="EC" id="2.7.13.3"/>
    </reaction>
</comment>
<feature type="domain" description="HAMP" evidence="11">
    <location>
        <begin position="169"/>
        <end position="221"/>
    </location>
</feature>
<dbReference type="CDD" id="cd00082">
    <property type="entry name" value="HisKA"/>
    <property type="match status" value="1"/>
</dbReference>
<feature type="domain" description="Histidine kinase" evidence="9">
    <location>
        <begin position="254"/>
        <end position="466"/>
    </location>
</feature>
<dbReference type="GO" id="GO:0005886">
    <property type="term" value="C:plasma membrane"/>
    <property type="evidence" value="ECO:0007669"/>
    <property type="project" value="TreeGrafter"/>
</dbReference>
<evidence type="ECO:0000313" key="12">
    <source>
        <dbReference type="EMBL" id="EIT69343.1"/>
    </source>
</evidence>
<dbReference type="Pfam" id="PF02518">
    <property type="entry name" value="HATPase_c"/>
    <property type="match status" value="1"/>
</dbReference>
<dbReference type="SMART" id="SM00304">
    <property type="entry name" value="HAMP"/>
    <property type="match status" value="1"/>
</dbReference>
<evidence type="ECO:0000256" key="5">
    <source>
        <dbReference type="ARBA" id="ARBA00022679"/>
    </source>
</evidence>
<dbReference type="Gene3D" id="1.10.287.130">
    <property type="match status" value="1"/>
</dbReference>
<dbReference type="Gene3D" id="6.10.340.10">
    <property type="match status" value="1"/>
</dbReference>
<evidence type="ECO:0000313" key="13">
    <source>
        <dbReference type="Proteomes" id="UP000003704"/>
    </source>
</evidence>
<dbReference type="SMART" id="SM00387">
    <property type="entry name" value="HATPase_c"/>
    <property type="match status" value="1"/>
</dbReference>
<dbReference type="Proteomes" id="UP000003704">
    <property type="component" value="Unassembled WGS sequence"/>
</dbReference>
<evidence type="ECO:0000256" key="7">
    <source>
        <dbReference type="PROSITE-ProRule" id="PRU00169"/>
    </source>
</evidence>
<evidence type="ECO:0000256" key="4">
    <source>
        <dbReference type="ARBA" id="ARBA00022553"/>
    </source>
</evidence>
<dbReference type="InterPro" id="IPR036097">
    <property type="entry name" value="HisK_dim/P_sf"/>
</dbReference>
<dbReference type="PRINTS" id="PR00344">
    <property type="entry name" value="BCTRLSENSOR"/>
</dbReference>
<dbReference type="GO" id="GO:0000155">
    <property type="term" value="F:phosphorelay sensor kinase activity"/>
    <property type="evidence" value="ECO:0007669"/>
    <property type="project" value="InterPro"/>
</dbReference>
<evidence type="ECO:0000256" key="3">
    <source>
        <dbReference type="ARBA" id="ARBA00012438"/>
    </source>
</evidence>
<evidence type="ECO:0000256" key="8">
    <source>
        <dbReference type="SAM" id="Phobius"/>
    </source>
</evidence>
<keyword evidence="5" id="KW-0808">Transferase</keyword>
<dbReference type="InterPro" id="IPR001789">
    <property type="entry name" value="Sig_transdc_resp-reg_receiver"/>
</dbReference>
<dbReference type="Gene3D" id="3.30.565.10">
    <property type="entry name" value="Histidine kinase-like ATPase, C-terminal domain"/>
    <property type="match status" value="1"/>
</dbReference>
<feature type="domain" description="Response regulatory" evidence="10">
    <location>
        <begin position="486"/>
        <end position="602"/>
    </location>
</feature>
<feature type="modified residue" description="4-aspartylphosphate" evidence="7">
    <location>
        <position position="537"/>
    </location>
</feature>
<dbReference type="Pfam" id="PF00072">
    <property type="entry name" value="Response_reg"/>
    <property type="match status" value="1"/>
</dbReference>
<keyword evidence="6" id="KW-0418">Kinase</keyword>
<sequence length="612" mass="65004">MLLAVMPCVVATMLLTSYFTIDKIRTLEDGFTANGGATAKRLASYSDLSLYAGDIGALRRVSQDAIREPGVQSVQISNGAGLLVTAHRNGPVPAQTRGFSAAVRIRPTGSFDDWSVDDDDGGAGAVGNVRVVIDSSGLYRQELRSAITGLLIGLATLIAAMWGATLLARGIAAPLRQLGVTVAAIRAGDLNARSRLDSDDELGRLSAGIDDMAAALAGHHSELEARVREAQLQAQQRLSQAEQANAAKARFLAAASHDLRQPLHAVGLFVGKLRETAGRDQLALVERIDEGLSGMSGLLTALLDISRLDAGVVEPQRSVVSIGKLFDDAEATLSSLAIERETRLLFRRRDLHVDVDPALSARILSNFVENALRYAAGGAVLVSAQRHGDKVRVQVRDNGIGIASMYHERVFEEFFQLDNPERDRRKGLGLGLAICARAARLLDIRIGLESAVGKGSCFYFDLPAAERPAPVVAAAPAMPTARAQGRALVVDDDRAIRDGTIGLIEQWGLTTVAASTVDEAVEALVSQGSEFDYLLCDLQLSEVDDGWRVIEAARRIDARTRLLLVSGDTSAATLRRARENGVVLLTKPVTPAKLRAALGPVGISPSGGTLAA</sequence>
<evidence type="ECO:0000256" key="6">
    <source>
        <dbReference type="ARBA" id="ARBA00022777"/>
    </source>
</evidence>
<dbReference type="InterPro" id="IPR004358">
    <property type="entry name" value="Sig_transdc_His_kin-like_C"/>
</dbReference>
<dbReference type="EC" id="2.7.13.3" evidence="3"/>
<organism evidence="12 13">
    <name type="scientific">Hydrocarboniphaga effusa AP103</name>
    <dbReference type="NCBI Taxonomy" id="1172194"/>
    <lineage>
        <taxon>Bacteria</taxon>
        <taxon>Pseudomonadati</taxon>
        <taxon>Pseudomonadota</taxon>
        <taxon>Gammaproteobacteria</taxon>
        <taxon>Nevskiales</taxon>
        <taxon>Nevskiaceae</taxon>
        <taxon>Hydrocarboniphaga</taxon>
    </lineage>
</organism>
<dbReference type="PATRIC" id="fig|1172194.4.peg.2833"/>
<dbReference type="InterPro" id="IPR005467">
    <property type="entry name" value="His_kinase_dom"/>
</dbReference>
<dbReference type="SUPFAM" id="SSF47384">
    <property type="entry name" value="Homodimeric domain of signal transducing histidine kinase"/>
    <property type="match status" value="1"/>
</dbReference>
<dbReference type="PROSITE" id="PS50109">
    <property type="entry name" value="HIS_KIN"/>
    <property type="match status" value="1"/>
</dbReference>
<dbReference type="PANTHER" id="PTHR43047:SF9">
    <property type="entry name" value="HISTIDINE KINASE"/>
    <property type="match status" value="1"/>
</dbReference>
<feature type="transmembrane region" description="Helical" evidence="8">
    <location>
        <begin position="146"/>
        <end position="168"/>
    </location>
</feature>
<evidence type="ECO:0000259" key="9">
    <source>
        <dbReference type="PROSITE" id="PS50109"/>
    </source>
</evidence>
<evidence type="ECO:0000259" key="11">
    <source>
        <dbReference type="PROSITE" id="PS50885"/>
    </source>
</evidence>
<dbReference type="InterPro" id="IPR003660">
    <property type="entry name" value="HAMP_dom"/>
</dbReference>
<name>I8T6H7_9GAMM</name>
<dbReference type="STRING" id="1172194.WQQ_29250"/>
<dbReference type="AlphaFoldDB" id="I8T6H7"/>
<reference evidence="12 13" key="1">
    <citation type="journal article" date="2012" name="J. Bacteriol.">
        <title>Genome Sequence of n-Alkane-Degrading Hydrocarboniphaga effusa Strain AP103T (ATCC BAA-332T).</title>
        <authorList>
            <person name="Chang H.K."/>
            <person name="Zylstra G.J."/>
            <person name="Chae J.C."/>
        </authorList>
    </citation>
    <scope>NUCLEOTIDE SEQUENCE [LARGE SCALE GENOMIC DNA]</scope>
    <source>
        <strain evidence="12 13">AP103</strain>
    </source>
</reference>
<dbReference type="InterPro" id="IPR003661">
    <property type="entry name" value="HisK_dim/P_dom"/>
</dbReference>
<comment type="subcellular location">
    <subcellularLocation>
        <location evidence="2">Membrane</location>
    </subcellularLocation>
</comment>
<dbReference type="PROSITE" id="PS50110">
    <property type="entry name" value="RESPONSE_REGULATORY"/>
    <property type="match status" value="1"/>
</dbReference>
<dbReference type="CDD" id="cd06225">
    <property type="entry name" value="HAMP"/>
    <property type="match status" value="1"/>
</dbReference>
<dbReference type="EMBL" id="AKGD01000002">
    <property type="protein sequence ID" value="EIT69343.1"/>
    <property type="molecule type" value="Genomic_DNA"/>
</dbReference>
<dbReference type="Pfam" id="PF00512">
    <property type="entry name" value="HisKA"/>
    <property type="match status" value="1"/>
</dbReference>
<dbReference type="SUPFAM" id="SSF52172">
    <property type="entry name" value="CheY-like"/>
    <property type="match status" value="1"/>
</dbReference>
<keyword evidence="8" id="KW-0472">Membrane</keyword>
<dbReference type="PROSITE" id="PS50885">
    <property type="entry name" value="HAMP"/>
    <property type="match status" value="1"/>
</dbReference>